<dbReference type="Proteomes" id="UP000186914">
    <property type="component" value="Unassembled WGS sequence"/>
</dbReference>
<gene>
    <name evidence="5" type="ORF">SAMN05421858_3195</name>
</gene>
<keyword evidence="2" id="KW-0175">Coiled coil</keyword>
<dbReference type="EMBL" id="FTNO01000003">
    <property type="protein sequence ID" value="SIR66093.1"/>
    <property type="molecule type" value="Genomic_DNA"/>
</dbReference>
<dbReference type="PANTHER" id="PTHR34293:SF1">
    <property type="entry name" value="HTH-TYPE TRANSCRIPTIONAL REGULATOR TRMBL2"/>
    <property type="match status" value="1"/>
</dbReference>
<dbReference type="InterPro" id="IPR036388">
    <property type="entry name" value="WH-like_DNA-bd_sf"/>
</dbReference>
<comment type="similarity">
    <text evidence="1">Belongs to the transcriptional regulator TrmB family.</text>
</comment>
<evidence type="ECO:0000256" key="1">
    <source>
        <dbReference type="ARBA" id="ARBA00007287"/>
    </source>
</evidence>
<dbReference type="SUPFAM" id="SSF46785">
    <property type="entry name" value="Winged helix' DNA-binding domain"/>
    <property type="match status" value="1"/>
</dbReference>
<dbReference type="Pfam" id="PF11495">
    <property type="entry name" value="Regulator_TrmB"/>
    <property type="match status" value="1"/>
</dbReference>
<evidence type="ECO:0000259" key="3">
    <source>
        <dbReference type="Pfam" id="PF01978"/>
    </source>
</evidence>
<accession>A0A1N7CR64</accession>
<dbReference type="Gene3D" id="1.10.10.10">
    <property type="entry name" value="Winged helix-like DNA-binding domain superfamily/Winged helix DNA-binding domain"/>
    <property type="match status" value="1"/>
</dbReference>
<sequence length="364" mass="41400">MDDESFRETLERVGLTQYQAAAYTAVVELGSASAVEIAESSDVPQARIYDVLRDLESRGLIETYDRGSLYAKARSPDAMFDLLEEQSNQLQDAADELETRWEQPVLSEHTVSVVKRSSAAIENAVERLRDAENDVQMALTPDQFRELQDDLRVAYENDVIVKLSIHPQNQYDTEPLGTLREEFAGTASEVRYRRLPTPFLAIVDRSNIFFAPETYQHPSHEYGLLVNDYSLAQVFKWFFQTALWDSWSEVYTDSDGDLPRTYTYIRDCIRDVRPLVEDGERVFVTVTGTNRLTQERADISGEIIDVVYSGAPVDEPRETRLITYTEQAIIRIKTDDGEQISVGGWGAMLEDIEADRIVVEAVEK</sequence>
<evidence type="ECO:0000256" key="2">
    <source>
        <dbReference type="SAM" id="Coils"/>
    </source>
</evidence>
<evidence type="ECO:0000259" key="4">
    <source>
        <dbReference type="Pfam" id="PF11495"/>
    </source>
</evidence>
<feature type="domain" description="Transcription regulator TrmB N-terminal" evidence="3">
    <location>
        <begin position="10"/>
        <end position="65"/>
    </location>
</feature>
<dbReference type="RefSeq" id="WP_076431141.1">
    <property type="nucleotide sequence ID" value="NZ_FTNO01000003.1"/>
</dbReference>
<feature type="coiled-coil region" evidence="2">
    <location>
        <begin position="80"/>
        <end position="134"/>
    </location>
</feature>
<proteinExistence type="inferred from homology"/>
<evidence type="ECO:0000313" key="5">
    <source>
        <dbReference type="EMBL" id="SIR66093.1"/>
    </source>
</evidence>
<dbReference type="OrthoDB" id="96194at2157"/>
<dbReference type="PANTHER" id="PTHR34293">
    <property type="entry name" value="HTH-TYPE TRANSCRIPTIONAL REGULATOR TRMBL2"/>
    <property type="match status" value="1"/>
</dbReference>
<dbReference type="InterPro" id="IPR051797">
    <property type="entry name" value="TrmB-like"/>
</dbReference>
<dbReference type="Pfam" id="PF01978">
    <property type="entry name" value="TrmB"/>
    <property type="match status" value="1"/>
</dbReference>
<protein>
    <submittedName>
        <fullName evidence="5">Sugar-specific transcriptional regulator TrmB</fullName>
    </submittedName>
</protein>
<organism evidence="5 6">
    <name type="scientific">Haladaptatus litoreus</name>
    <dbReference type="NCBI Taxonomy" id="553468"/>
    <lineage>
        <taxon>Archaea</taxon>
        <taxon>Methanobacteriati</taxon>
        <taxon>Methanobacteriota</taxon>
        <taxon>Stenosarchaea group</taxon>
        <taxon>Halobacteria</taxon>
        <taxon>Halobacteriales</taxon>
        <taxon>Haladaptataceae</taxon>
        <taxon>Haladaptatus</taxon>
    </lineage>
</organism>
<dbReference type="InterPro" id="IPR036390">
    <property type="entry name" value="WH_DNA-bd_sf"/>
</dbReference>
<dbReference type="AlphaFoldDB" id="A0A1N7CR64"/>
<feature type="domain" description="Transcription regulator TrmB C-terminal" evidence="4">
    <location>
        <begin position="111"/>
        <end position="361"/>
    </location>
</feature>
<dbReference type="InterPro" id="IPR021586">
    <property type="entry name" value="Tscrpt_reg_TrmB_C"/>
</dbReference>
<reference evidence="6" key="1">
    <citation type="submission" date="2017-01" db="EMBL/GenBank/DDBJ databases">
        <authorList>
            <person name="Varghese N."/>
            <person name="Submissions S."/>
        </authorList>
    </citation>
    <scope>NUCLEOTIDE SEQUENCE [LARGE SCALE GENOMIC DNA]</scope>
    <source>
        <strain evidence="6">CGMCC 1.7737</strain>
    </source>
</reference>
<dbReference type="InterPro" id="IPR002831">
    <property type="entry name" value="Tscrpt_reg_TrmB_N"/>
</dbReference>
<dbReference type="SUPFAM" id="SSF159071">
    <property type="entry name" value="TrmB C-terminal domain-like"/>
    <property type="match status" value="1"/>
</dbReference>
<keyword evidence="6" id="KW-1185">Reference proteome</keyword>
<evidence type="ECO:0000313" key="6">
    <source>
        <dbReference type="Proteomes" id="UP000186914"/>
    </source>
</evidence>
<name>A0A1N7CR64_9EURY</name>